<dbReference type="Proteomes" id="UP001206236">
    <property type="component" value="Unassembled WGS sequence"/>
</dbReference>
<protein>
    <submittedName>
        <fullName evidence="3">Relaxase/mobilization nuclease domain-containing protein</fullName>
    </submittedName>
</protein>
<reference evidence="3" key="1">
    <citation type="submission" date="2022-06" db="EMBL/GenBank/DDBJ databases">
        <title>Isolation of gut microbiota from human fecal samples.</title>
        <authorList>
            <person name="Pamer E.G."/>
            <person name="Barat B."/>
            <person name="Waligurski E."/>
            <person name="Medina S."/>
            <person name="Paddock L."/>
            <person name="Mostad J."/>
        </authorList>
    </citation>
    <scope>NUCLEOTIDE SEQUENCE</scope>
    <source>
        <strain evidence="3">DFI.5.57</strain>
    </source>
</reference>
<organism evidence="3 4">
    <name type="scientific">Ruminococcus bicirculans</name>
    <name type="common">ex Wegman et al. 2014</name>
    <dbReference type="NCBI Taxonomy" id="1160721"/>
    <lineage>
        <taxon>Bacteria</taxon>
        <taxon>Bacillati</taxon>
        <taxon>Bacillota</taxon>
        <taxon>Clostridia</taxon>
        <taxon>Eubacteriales</taxon>
        <taxon>Oscillospiraceae</taxon>
        <taxon>Ruminococcus</taxon>
    </lineage>
</organism>
<evidence type="ECO:0000259" key="2">
    <source>
        <dbReference type="Pfam" id="PF03432"/>
    </source>
</evidence>
<dbReference type="InterPro" id="IPR005094">
    <property type="entry name" value="Endonuclease_MobA/VirD2"/>
</dbReference>
<dbReference type="AlphaFoldDB" id="A0AAW5KQZ0"/>
<accession>A0AAW5KQZ0</accession>
<gene>
    <name evidence="3" type="ORF">NE632_08310</name>
</gene>
<sequence length="476" mass="54795">MPYVKSIPIHSTVNRSIAYILNPEKTEDMVYTTALNCMANAKDAYNDMKMVYEYFSGKKYNAPPPIDGKGSVKAIHYIQSFDPNENITPEQAHRIAKAFARKTFGDDCQIVIATHLDKGHLHNHFILNSYSVSGKKFYDNQTTLKKVREYSDRVCLAFDIQPIKENRGQSKNIAYNEWKHKKRGTSWKQKIRLDIDRLVGSVKNIDELLCELELMGYSIKRGKYISIKAEEQQRFVRTKTLGEDYTAESLISRIRWRDVGADVTLNGGPAPIRSDYIKTIDEVTQLAAMGKKAQRKRDSNAPYSPANDMDIYKLSAQLTIINRDNIHSIGELEGKIENLKAEYETARKELNQLTAKQDNMDSLIEQAEHYFELADKPKLTLSEKLKLNICRQTINGSTIQSRADLERIKSVKQETDKKIEALKYSFENCKQLYEVYADIAHTYYDISSGDYILRLVAEEQQKRERKAQQNKKNKSI</sequence>
<feature type="coiled-coil region" evidence="1">
    <location>
        <begin position="329"/>
        <end position="366"/>
    </location>
</feature>
<dbReference type="Pfam" id="PF03432">
    <property type="entry name" value="Relaxase"/>
    <property type="match status" value="1"/>
</dbReference>
<name>A0AAW5KQZ0_9FIRM</name>
<comment type="caution">
    <text evidence="3">The sequence shown here is derived from an EMBL/GenBank/DDBJ whole genome shotgun (WGS) entry which is preliminary data.</text>
</comment>
<dbReference type="EMBL" id="JANGCN010000016">
    <property type="protein sequence ID" value="MCQ5153313.1"/>
    <property type="molecule type" value="Genomic_DNA"/>
</dbReference>
<evidence type="ECO:0000313" key="4">
    <source>
        <dbReference type="Proteomes" id="UP001206236"/>
    </source>
</evidence>
<evidence type="ECO:0000313" key="3">
    <source>
        <dbReference type="EMBL" id="MCQ5153313.1"/>
    </source>
</evidence>
<evidence type="ECO:0000256" key="1">
    <source>
        <dbReference type="SAM" id="Coils"/>
    </source>
</evidence>
<keyword evidence="1" id="KW-0175">Coiled coil</keyword>
<dbReference type="RefSeq" id="WP_195388692.1">
    <property type="nucleotide sequence ID" value="NZ_DAWEGH010000122.1"/>
</dbReference>
<feature type="domain" description="MobA/VirD2-like nuclease" evidence="2">
    <location>
        <begin position="19"/>
        <end position="158"/>
    </location>
</feature>
<proteinExistence type="predicted"/>